<feature type="region of interest" description="Disordered" evidence="1">
    <location>
        <begin position="1200"/>
        <end position="1237"/>
    </location>
</feature>
<feature type="region of interest" description="Disordered" evidence="1">
    <location>
        <begin position="193"/>
        <end position="220"/>
    </location>
</feature>
<feature type="compositionally biased region" description="Basic and acidic residues" evidence="1">
    <location>
        <begin position="486"/>
        <end position="506"/>
    </location>
</feature>
<feature type="region of interest" description="Disordered" evidence="1">
    <location>
        <begin position="283"/>
        <end position="352"/>
    </location>
</feature>
<protein>
    <submittedName>
        <fullName evidence="2">Uncharacterized protein</fullName>
    </submittedName>
</protein>
<dbReference type="Proteomes" id="UP001154078">
    <property type="component" value="Chromosome 7"/>
</dbReference>
<dbReference type="OrthoDB" id="249703at2759"/>
<feature type="compositionally biased region" description="Acidic residues" evidence="1">
    <location>
        <begin position="637"/>
        <end position="690"/>
    </location>
</feature>
<evidence type="ECO:0000313" key="2">
    <source>
        <dbReference type="EMBL" id="CAH0560023.1"/>
    </source>
</evidence>
<feature type="compositionally biased region" description="Basic and acidic residues" evidence="1">
    <location>
        <begin position="812"/>
        <end position="821"/>
    </location>
</feature>
<feature type="region of interest" description="Disordered" evidence="1">
    <location>
        <begin position="104"/>
        <end position="179"/>
    </location>
</feature>
<feature type="compositionally biased region" description="Basic and acidic residues" evidence="1">
    <location>
        <begin position="839"/>
        <end position="849"/>
    </location>
</feature>
<feature type="region of interest" description="Disordered" evidence="1">
    <location>
        <begin position="486"/>
        <end position="547"/>
    </location>
</feature>
<evidence type="ECO:0000313" key="3">
    <source>
        <dbReference type="Proteomes" id="UP001154078"/>
    </source>
</evidence>
<feature type="compositionally biased region" description="Acidic residues" evidence="1">
    <location>
        <begin position="590"/>
        <end position="615"/>
    </location>
</feature>
<accession>A0A9P0BBP4</accession>
<feature type="compositionally biased region" description="Polar residues" evidence="1">
    <location>
        <begin position="9"/>
        <end position="21"/>
    </location>
</feature>
<dbReference type="InterPro" id="IPR051372">
    <property type="entry name" value="CWC21"/>
</dbReference>
<feature type="compositionally biased region" description="Acidic residues" evidence="1">
    <location>
        <begin position="698"/>
        <end position="732"/>
    </location>
</feature>
<feature type="compositionally biased region" description="Basic and acidic residues" evidence="1">
    <location>
        <begin position="616"/>
        <end position="636"/>
    </location>
</feature>
<name>A0A9P0BBP4_BRAAE</name>
<dbReference type="EMBL" id="OV121138">
    <property type="protein sequence ID" value="CAH0560023.1"/>
    <property type="molecule type" value="Genomic_DNA"/>
</dbReference>
<gene>
    <name evidence="2" type="ORF">MELIAE_LOCUS9868</name>
</gene>
<reference evidence="2" key="1">
    <citation type="submission" date="2021-12" db="EMBL/GenBank/DDBJ databases">
        <authorList>
            <person name="King R."/>
        </authorList>
    </citation>
    <scope>NUCLEOTIDE SEQUENCE</scope>
</reference>
<feature type="compositionally biased region" description="Basic and acidic residues" evidence="1">
    <location>
        <begin position="193"/>
        <end position="208"/>
    </location>
</feature>
<feature type="region of interest" description="Disordered" evidence="1">
    <location>
        <begin position="836"/>
        <end position="947"/>
    </location>
</feature>
<dbReference type="GO" id="GO:0005634">
    <property type="term" value="C:nucleus"/>
    <property type="evidence" value="ECO:0007669"/>
    <property type="project" value="TreeGrafter"/>
</dbReference>
<feature type="compositionally biased region" description="Basic and acidic residues" evidence="1">
    <location>
        <begin position="524"/>
        <end position="547"/>
    </location>
</feature>
<organism evidence="2 3">
    <name type="scientific">Brassicogethes aeneus</name>
    <name type="common">Rape pollen beetle</name>
    <name type="synonym">Meligethes aeneus</name>
    <dbReference type="NCBI Taxonomy" id="1431903"/>
    <lineage>
        <taxon>Eukaryota</taxon>
        <taxon>Metazoa</taxon>
        <taxon>Ecdysozoa</taxon>
        <taxon>Arthropoda</taxon>
        <taxon>Hexapoda</taxon>
        <taxon>Insecta</taxon>
        <taxon>Pterygota</taxon>
        <taxon>Neoptera</taxon>
        <taxon>Endopterygota</taxon>
        <taxon>Coleoptera</taxon>
        <taxon>Polyphaga</taxon>
        <taxon>Cucujiformia</taxon>
        <taxon>Nitidulidae</taxon>
        <taxon>Meligethinae</taxon>
        <taxon>Brassicogethes</taxon>
    </lineage>
</organism>
<feature type="region of interest" description="Disordered" evidence="1">
    <location>
        <begin position="562"/>
        <end position="821"/>
    </location>
</feature>
<keyword evidence="3" id="KW-1185">Reference proteome</keyword>
<feature type="compositionally biased region" description="Basic and acidic residues" evidence="1">
    <location>
        <begin position="326"/>
        <end position="340"/>
    </location>
</feature>
<sequence>MATREKKTPINSKKQTLNKQQEMPCDTSTENEKKTAKSGPAKVPIAKKLAGKAAPKRVVKKPGIRIKMKAKAKQTAPLNRKLTKKLLKSAKSIEGAKKLLNGATEVKKPGRKKAVETATTEGPKKKLTKKALKNAGLGLKKSEADDTASNISDKTDISATERPASRARGKKTKPDLAETEDIDISFLEKEVKKEVDCVSDSGKSDSSKPKRLTKKQKLELAQKDVKKEDLTINSSVIDMLDLSVTKTSTKAVQQRRHSIEKFPIGPIETLEQSQGIFAQLPRSMSPRARRNTKIRQSIDGLKRSSPYTTRSDSPARMLRNGKQRKLKDLNLMEGLDSDRKDRKRRRLCSDLSGSEMSVSKLSGYESDSSFSDLASLTGTEAGDIKDVDIKPNITEEPAVVKRSLSSEVAAQDAISDSDNIFNESNSVDINLNDKKIKLEVKEENVASKPSIKLPEKTFLLDIMKQTFNNEVDKAKNEVKQQPKDIIELDSTDKENFEETVNTKDPNENEQMPQEQQTVEEETTEEKPEENIAVDNEEKVQTEEPEVHYVDDEMEQLTAELTQMINGNNKVENKADNEEKGVENEEKGVEEPEDKEEVEEDLEENEEIDEEHTEIDEEHKEIDEEHKEIDEENKEIVEENENNDEENKEIDEENKEHAEIEEENTEIVEEIKDIDEESKEENKEIDEDNKEIDEHTTEITEENQEIVEEKEVEESPEIPEEEETPTLPEEEKEETTLQNPEEMETEDVPPPVLEAVNNVETNKIEVHEEESEEQEIQPKETEETMPVLEANVSEDLDNNKENNEVPRATPPPKIEESAEEKALKENILQALGLQSLQAAEEAKSKEKAPKTDGGYTGTLKTVIKINREKKKGRNSLKMTLQKNKGKGDAESSGVEDGYKIMKESSSSWKHGHNSSDTAGARHKSHYFNRSNPDGSSEHTSDGESNNQDGTAKALVIPEKASSFSIHPGRLCKDECSYCFGKFGLFDTPCHIAQMKNVDRQDKILAAEKHLTRDSCLCDACYRHVDRKSNTPSYTNKSTKRSSLVAPGPRQNHCHVLGCEKVSNNILRRKWIIKMRKSICQVINIDLDNPGLHSIPICDEHYSALEHLMVCAMCKRRLARNHIHYLGPESANLNNALNTEGIPLSLCEKPVVCKLCKCFAAVILKEPDDRPENSMNFFKEYKKRLLHFNDIEPLEESAAEEPILVPARSDKESKLKKRKKADTSEEESSQHEDQNNAENDFNCVDYNTLIPAIAMDCDSDSDGKKDAEVKKVMQRMESVKEAVEVSKNLKLKSSKNDVAVSKLGANPSISVRQLFPGEEDLPLNASIEFNNIKEKTPEGWSKCSSVIQYDSDTKKLWNELQKPYGNQSSFLRHLILLEKYFRNGELVLSSKASHHAVNYSESVQNRLRAYDNLPSHSNNQPFTMMQFNKQQKSQSGIITSKKEVLPPVTITKTTPMTSQLNSPPLIPPSAILNPVKRPTAPPGLISLNANIRPQGPSNKMPQSQKIKFPITKNWRPNLIPIDPTKKQERKQGLVQVISGGKPYHITFEDYKKMCAIKRSFEQREKNKRLQEPPQKPILVTHNSVLKSIVPRKGLIISKTTATVVKSEPTDLEKLDKHVENIGGGKPPSEKSLLLPKIPKSLTVIPQTVAKKNSRPGSPVMIITQKNTSINRS</sequence>
<feature type="region of interest" description="Disordered" evidence="1">
    <location>
        <begin position="1"/>
        <end position="41"/>
    </location>
</feature>
<evidence type="ECO:0000256" key="1">
    <source>
        <dbReference type="SAM" id="MobiDB-lite"/>
    </source>
</evidence>
<dbReference type="PANTHER" id="PTHR36562">
    <property type="entry name" value="SERINE/ARGININE REPETITIVE MATRIX 2"/>
    <property type="match status" value="1"/>
</dbReference>
<dbReference type="PANTHER" id="PTHR36562:SF5">
    <property type="entry name" value="SERINE_ARGININE REPETITIVE MATRIX 2"/>
    <property type="match status" value="1"/>
</dbReference>
<proteinExistence type="predicted"/>
<feature type="compositionally biased region" description="Basic and acidic residues" evidence="1">
    <location>
        <begin position="570"/>
        <end position="589"/>
    </location>
</feature>